<dbReference type="SUPFAM" id="SSF53098">
    <property type="entry name" value="Ribonuclease H-like"/>
    <property type="match status" value="1"/>
</dbReference>
<gene>
    <name evidence="14" type="primary">rnhB</name>
    <name evidence="18" type="ORF">ACFFMS_29075</name>
</gene>
<evidence type="ECO:0000256" key="14">
    <source>
        <dbReference type="HAMAP-Rule" id="MF_00052"/>
    </source>
</evidence>
<feature type="domain" description="RNase H type-2" evidence="17">
    <location>
        <begin position="72"/>
        <end position="255"/>
    </location>
</feature>
<protein>
    <recommendedName>
        <fullName evidence="7 14">Ribonuclease HII</fullName>
        <shortName evidence="14">RNase HII</shortName>
        <ecNumber evidence="6 14">3.1.26.4</ecNumber>
    </recommendedName>
</protein>
<dbReference type="NCBIfam" id="NF000594">
    <property type="entry name" value="PRK00015.1-1"/>
    <property type="match status" value="1"/>
</dbReference>
<evidence type="ECO:0000313" key="18">
    <source>
        <dbReference type="EMBL" id="MFB9762281.1"/>
    </source>
</evidence>
<reference evidence="18 19" key="1">
    <citation type="submission" date="2024-09" db="EMBL/GenBank/DDBJ databases">
        <authorList>
            <person name="Sun Q."/>
            <person name="Mori K."/>
        </authorList>
    </citation>
    <scope>NUCLEOTIDE SEQUENCE [LARGE SCALE GENOMIC DNA]</scope>
    <source>
        <strain evidence="18 19">JCM 11201</strain>
    </source>
</reference>
<dbReference type="InterPro" id="IPR012337">
    <property type="entry name" value="RNaseH-like_sf"/>
</dbReference>
<evidence type="ECO:0000256" key="2">
    <source>
        <dbReference type="ARBA" id="ARBA00001946"/>
    </source>
</evidence>
<dbReference type="EC" id="3.1.26.4" evidence="6 14"/>
<comment type="subcellular location">
    <subcellularLocation>
        <location evidence="4 14">Cytoplasm</location>
    </subcellularLocation>
</comment>
<evidence type="ECO:0000256" key="8">
    <source>
        <dbReference type="ARBA" id="ARBA00022490"/>
    </source>
</evidence>
<comment type="cofactor">
    <cofactor evidence="2">
        <name>Mg(2+)</name>
        <dbReference type="ChEBI" id="CHEBI:18420"/>
    </cofactor>
</comment>
<evidence type="ECO:0000256" key="4">
    <source>
        <dbReference type="ARBA" id="ARBA00004496"/>
    </source>
</evidence>
<name>A0ABV5WPW9_9BACI</name>
<evidence type="ECO:0000256" key="13">
    <source>
        <dbReference type="ARBA" id="ARBA00023211"/>
    </source>
</evidence>
<comment type="caution">
    <text evidence="18">The sequence shown here is derived from an EMBL/GenBank/DDBJ whole genome shotgun (WGS) entry which is preliminary data.</text>
</comment>
<proteinExistence type="inferred from homology"/>
<dbReference type="Proteomes" id="UP001589609">
    <property type="component" value="Unassembled WGS sequence"/>
</dbReference>
<dbReference type="InterPro" id="IPR001352">
    <property type="entry name" value="RNase_HII/HIII"/>
</dbReference>
<dbReference type="EMBL" id="JBHMAF010000196">
    <property type="protein sequence ID" value="MFB9762281.1"/>
    <property type="molecule type" value="Genomic_DNA"/>
</dbReference>
<keyword evidence="9 14" id="KW-0540">Nuclease</keyword>
<keyword evidence="12 14" id="KW-0378">Hydrolase</keyword>
<keyword evidence="11 14" id="KW-0255">Endonuclease</keyword>
<organism evidence="18 19">
    <name type="scientific">Ectobacillus funiculus</name>
    <dbReference type="NCBI Taxonomy" id="137993"/>
    <lineage>
        <taxon>Bacteria</taxon>
        <taxon>Bacillati</taxon>
        <taxon>Bacillota</taxon>
        <taxon>Bacilli</taxon>
        <taxon>Bacillales</taxon>
        <taxon>Bacillaceae</taxon>
        <taxon>Ectobacillus</taxon>
    </lineage>
</organism>
<dbReference type="InterPro" id="IPR036397">
    <property type="entry name" value="RNaseH_sf"/>
</dbReference>
<evidence type="ECO:0000256" key="7">
    <source>
        <dbReference type="ARBA" id="ARBA00019179"/>
    </source>
</evidence>
<evidence type="ECO:0000259" key="17">
    <source>
        <dbReference type="PROSITE" id="PS51975"/>
    </source>
</evidence>
<dbReference type="HAMAP" id="MF_00052_B">
    <property type="entry name" value="RNase_HII_B"/>
    <property type="match status" value="1"/>
</dbReference>
<feature type="binding site" evidence="14 15">
    <location>
        <position position="78"/>
    </location>
    <ligand>
        <name>a divalent metal cation</name>
        <dbReference type="ChEBI" id="CHEBI:60240"/>
    </ligand>
</feature>
<dbReference type="PANTHER" id="PTHR10954">
    <property type="entry name" value="RIBONUCLEASE H2 SUBUNIT A"/>
    <property type="match status" value="1"/>
</dbReference>
<evidence type="ECO:0000256" key="6">
    <source>
        <dbReference type="ARBA" id="ARBA00012180"/>
    </source>
</evidence>
<comment type="catalytic activity">
    <reaction evidence="1 14 15 16">
        <text>Endonucleolytic cleavage to 5'-phosphomonoester.</text>
        <dbReference type="EC" id="3.1.26.4"/>
    </reaction>
</comment>
<comment type="function">
    <text evidence="3 14 16">Endonuclease that specifically degrades the RNA of RNA-DNA hybrids.</text>
</comment>
<dbReference type="RefSeq" id="WP_379952210.1">
    <property type="nucleotide sequence ID" value="NZ_JBHMAF010000196.1"/>
</dbReference>
<accession>A0ABV5WPW9</accession>
<evidence type="ECO:0000313" key="19">
    <source>
        <dbReference type="Proteomes" id="UP001589609"/>
    </source>
</evidence>
<evidence type="ECO:0000256" key="16">
    <source>
        <dbReference type="RuleBase" id="RU003515"/>
    </source>
</evidence>
<feature type="binding site" evidence="14 15">
    <location>
        <position position="170"/>
    </location>
    <ligand>
        <name>a divalent metal cation</name>
        <dbReference type="ChEBI" id="CHEBI:60240"/>
    </ligand>
</feature>
<feature type="binding site" evidence="14 15">
    <location>
        <position position="79"/>
    </location>
    <ligand>
        <name>a divalent metal cation</name>
        <dbReference type="ChEBI" id="CHEBI:60240"/>
    </ligand>
</feature>
<dbReference type="NCBIfam" id="NF000595">
    <property type="entry name" value="PRK00015.1-3"/>
    <property type="match status" value="1"/>
</dbReference>
<dbReference type="GO" id="GO:0004523">
    <property type="term" value="F:RNA-DNA hybrid ribonuclease activity"/>
    <property type="evidence" value="ECO:0007669"/>
    <property type="project" value="UniProtKB-EC"/>
</dbReference>
<evidence type="ECO:0000256" key="1">
    <source>
        <dbReference type="ARBA" id="ARBA00000077"/>
    </source>
</evidence>
<dbReference type="Pfam" id="PF01351">
    <property type="entry name" value="RNase_HII"/>
    <property type="match status" value="1"/>
</dbReference>
<keyword evidence="10 14" id="KW-0479">Metal-binding</keyword>
<comment type="cofactor">
    <cofactor evidence="14 15">
        <name>Mn(2+)</name>
        <dbReference type="ChEBI" id="CHEBI:29035"/>
    </cofactor>
    <cofactor evidence="14 15">
        <name>Mg(2+)</name>
        <dbReference type="ChEBI" id="CHEBI:18420"/>
    </cofactor>
    <text evidence="14 15">Manganese or magnesium. Binds 1 divalent metal ion per monomer in the absence of substrate. May bind a second metal ion after substrate binding.</text>
</comment>
<dbReference type="PANTHER" id="PTHR10954:SF18">
    <property type="entry name" value="RIBONUCLEASE HII"/>
    <property type="match status" value="1"/>
</dbReference>
<evidence type="ECO:0000256" key="10">
    <source>
        <dbReference type="ARBA" id="ARBA00022723"/>
    </source>
</evidence>
<dbReference type="Gene3D" id="3.30.420.10">
    <property type="entry name" value="Ribonuclease H-like superfamily/Ribonuclease H"/>
    <property type="match status" value="1"/>
</dbReference>
<keyword evidence="8 14" id="KW-0963">Cytoplasm</keyword>
<comment type="similarity">
    <text evidence="5 14 16">Belongs to the RNase HII family.</text>
</comment>
<keyword evidence="19" id="KW-1185">Reference proteome</keyword>
<evidence type="ECO:0000256" key="9">
    <source>
        <dbReference type="ARBA" id="ARBA00022722"/>
    </source>
</evidence>
<dbReference type="InterPro" id="IPR022898">
    <property type="entry name" value="RNase_HII"/>
</dbReference>
<sequence length="255" mass="28188">MAVRTIKLIKLLLEEIETEQDQCFIELLQDERKGVQKLIASWRKQKQLQQQDQQLFSYMSAYEKALRSQGITLIAGVDEVGRGPLAGPVVAAAVILPGNFYLAGLNDSKKLSEAKREAFFSIIQEQALAIGIGVISAEEIDEINVYEATKKAMIEAIGSLSISPQHLLIDAMKLPLPIAQTSIIKGDAKSISISAASVVAKVTRDRMMKELGLRYPQYGFEKHAGYGTKEHLAAIEHHGILPEHRKSFAPIKHMV</sequence>
<dbReference type="CDD" id="cd07182">
    <property type="entry name" value="RNase_HII_bacteria_HII_like"/>
    <property type="match status" value="1"/>
</dbReference>
<evidence type="ECO:0000256" key="15">
    <source>
        <dbReference type="PROSITE-ProRule" id="PRU01319"/>
    </source>
</evidence>
<dbReference type="PROSITE" id="PS51975">
    <property type="entry name" value="RNASE_H_2"/>
    <property type="match status" value="1"/>
</dbReference>
<dbReference type="InterPro" id="IPR024567">
    <property type="entry name" value="RNase_HII/HIII_dom"/>
</dbReference>
<keyword evidence="13 14" id="KW-0464">Manganese</keyword>
<evidence type="ECO:0000256" key="12">
    <source>
        <dbReference type="ARBA" id="ARBA00022801"/>
    </source>
</evidence>
<evidence type="ECO:0000256" key="3">
    <source>
        <dbReference type="ARBA" id="ARBA00004065"/>
    </source>
</evidence>
<evidence type="ECO:0000256" key="5">
    <source>
        <dbReference type="ARBA" id="ARBA00007383"/>
    </source>
</evidence>
<evidence type="ECO:0000256" key="11">
    <source>
        <dbReference type="ARBA" id="ARBA00022759"/>
    </source>
</evidence>